<dbReference type="RefSeq" id="WP_387961603.1">
    <property type="nucleotide sequence ID" value="NZ_JBHSGP010000008.1"/>
</dbReference>
<protein>
    <submittedName>
        <fullName evidence="1">DinB family protein</fullName>
    </submittedName>
</protein>
<keyword evidence="2" id="KW-1185">Reference proteome</keyword>
<evidence type="ECO:0000313" key="1">
    <source>
        <dbReference type="EMBL" id="MFC4721709.1"/>
    </source>
</evidence>
<comment type="caution">
    <text evidence="1">The sequence shown here is derived from an EMBL/GenBank/DDBJ whole genome shotgun (WGS) entry which is preliminary data.</text>
</comment>
<proteinExistence type="predicted"/>
<name>A0ABV9N2J6_9FLAO</name>
<evidence type="ECO:0000313" key="2">
    <source>
        <dbReference type="Proteomes" id="UP001595953"/>
    </source>
</evidence>
<dbReference type="Proteomes" id="UP001595953">
    <property type="component" value="Unassembled WGS sequence"/>
</dbReference>
<accession>A0ABV9N2J6</accession>
<dbReference type="Gene3D" id="1.20.120.450">
    <property type="entry name" value="dinb family like domain"/>
    <property type="match status" value="1"/>
</dbReference>
<dbReference type="InterPro" id="IPR034660">
    <property type="entry name" value="DinB/YfiT-like"/>
</dbReference>
<sequence>MRIHADKLILELIELTYQNIENVKLMLQNTMEELNWRIESNRWTALEGIAHLNLFNNFYLHELKYGINKRLKPANPIFETGMIGNYYVNLLQSTKFKIEIPKTMNPKGNILSKKILEEFIMDQYEIIWLLEDANRVNLNKTKTAVSFSRCIKFKLGDTFRFLVYYNEKYTRRALRILDSKKCEAA</sequence>
<organism evidence="1 2">
    <name type="scientific">Geojedonia litorea</name>
    <dbReference type="NCBI Taxonomy" id="1268269"/>
    <lineage>
        <taxon>Bacteria</taxon>
        <taxon>Pseudomonadati</taxon>
        <taxon>Bacteroidota</taxon>
        <taxon>Flavobacteriia</taxon>
        <taxon>Flavobacteriales</taxon>
        <taxon>Flavobacteriaceae</taxon>
        <taxon>Geojedonia</taxon>
    </lineage>
</organism>
<gene>
    <name evidence="1" type="ORF">ACFO5O_05230</name>
</gene>
<reference evidence="2" key="1">
    <citation type="journal article" date="2019" name="Int. J. Syst. Evol. Microbiol.">
        <title>The Global Catalogue of Microorganisms (GCM) 10K type strain sequencing project: providing services to taxonomists for standard genome sequencing and annotation.</title>
        <authorList>
            <consortium name="The Broad Institute Genomics Platform"/>
            <consortium name="The Broad Institute Genome Sequencing Center for Infectious Disease"/>
            <person name="Wu L."/>
            <person name="Ma J."/>
        </authorList>
    </citation>
    <scope>NUCLEOTIDE SEQUENCE [LARGE SCALE GENOMIC DNA]</scope>
    <source>
        <strain evidence="2">CCUG 63682</strain>
    </source>
</reference>
<dbReference type="EMBL" id="JBHSGP010000008">
    <property type="protein sequence ID" value="MFC4721709.1"/>
    <property type="molecule type" value="Genomic_DNA"/>
</dbReference>